<dbReference type="PROSITE" id="PS50045">
    <property type="entry name" value="SIGMA54_INTERACT_4"/>
    <property type="match status" value="1"/>
</dbReference>
<gene>
    <name evidence="16" type="ORF">C095_08380</name>
</gene>
<dbReference type="AlphaFoldDB" id="A0A017H5I5"/>
<keyword evidence="4" id="KW-0678">Repressor</keyword>
<evidence type="ECO:0000256" key="1">
    <source>
        <dbReference type="ARBA" id="ARBA00004496"/>
    </source>
</evidence>
<dbReference type="InterPro" id="IPR058031">
    <property type="entry name" value="AAA_lid_NorR"/>
</dbReference>
<keyword evidence="6" id="KW-0547">Nucleotide-binding</keyword>
<evidence type="ECO:0000256" key="6">
    <source>
        <dbReference type="ARBA" id="ARBA00022741"/>
    </source>
</evidence>
<dbReference type="EMBL" id="AUZI01000021">
    <property type="protein sequence ID" value="KID48744.1"/>
    <property type="molecule type" value="Genomic_DNA"/>
</dbReference>
<dbReference type="InterPro" id="IPR001789">
    <property type="entry name" value="Sig_transdc_resp-reg_receiver"/>
</dbReference>
<dbReference type="SUPFAM" id="SSF46689">
    <property type="entry name" value="Homeodomain-like"/>
    <property type="match status" value="1"/>
</dbReference>
<evidence type="ECO:0000256" key="15">
    <source>
        <dbReference type="PROSITE-ProRule" id="PRU00169"/>
    </source>
</evidence>
<dbReference type="CDD" id="cd00009">
    <property type="entry name" value="AAA"/>
    <property type="match status" value="1"/>
</dbReference>
<dbReference type="Pfam" id="PF00158">
    <property type="entry name" value="Sigma54_activat"/>
    <property type="match status" value="1"/>
</dbReference>
<dbReference type="GO" id="GO:0000160">
    <property type="term" value="P:phosphorelay signal transduction system"/>
    <property type="evidence" value="ECO:0007669"/>
    <property type="project" value="UniProtKB-KW"/>
</dbReference>
<dbReference type="SUPFAM" id="SSF52172">
    <property type="entry name" value="CheY-like"/>
    <property type="match status" value="1"/>
</dbReference>
<dbReference type="RefSeq" id="WP_039122167.1">
    <property type="nucleotide sequence ID" value="NZ_AOJP01000004.1"/>
</dbReference>
<dbReference type="PANTHER" id="PTHR32071:SF95">
    <property type="entry name" value="DNA-BINDING TRANSCRIPTIONAL REGULATOR NTRC"/>
    <property type="match status" value="1"/>
</dbReference>
<dbReference type="PATRIC" id="fig|1226633.4.peg.1688"/>
<evidence type="ECO:0000256" key="5">
    <source>
        <dbReference type="ARBA" id="ARBA00022553"/>
    </source>
</evidence>
<comment type="subcellular location">
    <subcellularLocation>
        <location evidence="1">Cytoplasm</location>
    </subcellularLocation>
</comment>
<dbReference type="PANTHER" id="PTHR32071">
    <property type="entry name" value="TRANSCRIPTIONAL REGULATORY PROTEIN"/>
    <property type="match status" value="1"/>
</dbReference>
<keyword evidence="7" id="KW-0067">ATP-binding</keyword>
<keyword evidence="3" id="KW-0963">Cytoplasm</keyword>
<protein>
    <recommendedName>
        <fullName evidence="2">DNA-binding transcriptional regulator NtrC</fullName>
    </recommendedName>
    <alternativeName>
        <fullName evidence="13">Nitrogen regulation protein NR(I)</fullName>
    </alternativeName>
    <alternativeName>
        <fullName evidence="14">Nitrogen regulator I</fullName>
    </alternativeName>
</protein>
<dbReference type="GO" id="GO:0043565">
    <property type="term" value="F:sequence-specific DNA binding"/>
    <property type="evidence" value="ECO:0007669"/>
    <property type="project" value="InterPro"/>
</dbReference>
<proteinExistence type="predicted"/>
<dbReference type="OrthoDB" id="9771372at2"/>
<keyword evidence="10" id="KW-0238">DNA-binding</keyword>
<dbReference type="InterPro" id="IPR011006">
    <property type="entry name" value="CheY-like_superfamily"/>
</dbReference>
<dbReference type="Pfam" id="PF25601">
    <property type="entry name" value="AAA_lid_14"/>
    <property type="match status" value="1"/>
</dbReference>
<evidence type="ECO:0000256" key="14">
    <source>
        <dbReference type="ARBA" id="ARBA00031910"/>
    </source>
</evidence>
<dbReference type="InterPro" id="IPR009057">
    <property type="entry name" value="Homeodomain-like_sf"/>
</dbReference>
<evidence type="ECO:0000256" key="13">
    <source>
        <dbReference type="ARBA" id="ARBA00029881"/>
    </source>
</evidence>
<dbReference type="GO" id="GO:0005524">
    <property type="term" value="F:ATP binding"/>
    <property type="evidence" value="ECO:0007669"/>
    <property type="project" value="UniProtKB-KW"/>
</dbReference>
<dbReference type="PROSITE" id="PS50110">
    <property type="entry name" value="RESPONSE_REGULATORY"/>
    <property type="match status" value="1"/>
</dbReference>
<keyword evidence="12" id="KW-0804">Transcription</keyword>
<evidence type="ECO:0000256" key="8">
    <source>
        <dbReference type="ARBA" id="ARBA00023012"/>
    </source>
</evidence>
<keyword evidence="8" id="KW-0902">Two-component regulatory system</keyword>
<evidence type="ECO:0000256" key="2">
    <source>
        <dbReference type="ARBA" id="ARBA00019059"/>
    </source>
</evidence>
<dbReference type="InterPro" id="IPR027417">
    <property type="entry name" value="P-loop_NTPase"/>
</dbReference>
<evidence type="ECO:0000256" key="9">
    <source>
        <dbReference type="ARBA" id="ARBA00023015"/>
    </source>
</evidence>
<organism evidence="16 17">
    <name type="scientific">Fusobacterium necrophorum subsp. funduliforme B35</name>
    <dbReference type="NCBI Taxonomy" id="1226633"/>
    <lineage>
        <taxon>Bacteria</taxon>
        <taxon>Fusobacteriati</taxon>
        <taxon>Fusobacteriota</taxon>
        <taxon>Fusobacteriia</taxon>
        <taxon>Fusobacteriales</taxon>
        <taxon>Fusobacteriaceae</taxon>
        <taxon>Fusobacterium</taxon>
    </lineage>
</organism>
<dbReference type="Proteomes" id="UP000031184">
    <property type="component" value="Unassembled WGS sequence"/>
</dbReference>
<evidence type="ECO:0000256" key="4">
    <source>
        <dbReference type="ARBA" id="ARBA00022491"/>
    </source>
</evidence>
<dbReference type="InterPro" id="IPR002078">
    <property type="entry name" value="Sigma_54_int"/>
</dbReference>
<evidence type="ECO:0000313" key="17">
    <source>
        <dbReference type="Proteomes" id="UP000031184"/>
    </source>
</evidence>
<dbReference type="PRINTS" id="PR01590">
    <property type="entry name" value="HTHFIS"/>
</dbReference>
<evidence type="ECO:0000313" key="16">
    <source>
        <dbReference type="EMBL" id="KID48744.1"/>
    </source>
</evidence>
<name>A0A017H5I5_9FUSO</name>
<dbReference type="SUPFAM" id="SSF52540">
    <property type="entry name" value="P-loop containing nucleoside triphosphate hydrolases"/>
    <property type="match status" value="1"/>
</dbReference>
<sequence length="462" mass="52573">MILLGFRLDAELKEELSNNFENNLSFADNIVDFMDCVKTKKYEAIVIEEQNLKDDNLMNLIAKVSEFQKKGVIIVLGETSNLKVVAGSIKAGAYDYILKPEENSTIVKSIEKAVKDYKIMAERIDKNRKIGDKLIGRSKEMMELYKMIGKVAGNDVPVLVVGERGTGKTSVAKAIHQLSNVSEEGFLSINCNSFRGELIERKLFGYEIGAFQGANFNQKGILEQEEMKILHLGNVESLSLDMQSKILYLLEEQKFFRLGGQDSIQSKVRIIASTSEDLELRIQQGKFIEELYRKLRVVEIHIPPLRNRKNDIPFIADHYITECNLELNTNIRGMSRPALKKIMRYDWPGNVNELKNAIKSAMTLCRGNSILLEDLPGTVLGEKVMTKAGIGELSLKEWIRQEIQYYKNENSQDYYGQIISKVEKELIHQILEMTNGKKVETAEILGITRNTLRTKMNNYGLE</sequence>
<evidence type="ECO:0000256" key="3">
    <source>
        <dbReference type="ARBA" id="ARBA00022490"/>
    </source>
</evidence>
<accession>A0A017H5I5</accession>
<dbReference type="InterPro" id="IPR002197">
    <property type="entry name" value="HTH_Fis"/>
</dbReference>
<evidence type="ECO:0000256" key="10">
    <source>
        <dbReference type="ARBA" id="ARBA00023125"/>
    </source>
</evidence>
<evidence type="ECO:0000256" key="12">
    <source>
        <dbReference type="ARBA" id="ARBA00023163"/>
    </source>
</evidence>
<comment type="caution">
    <text evidence="16">The sequence shown here is derived from an EMBL/GenBank/DDBJ whole genome shotgun (WGS) entry which is preliminary data.</text>
</comment>
<dbReference type="Gene3D" id="3.40.50.300">
    <property type="entry name" value="P-loop containing nucleotide triphosphate hydrolases"/>
    <property type="match status" value="1"/>
</dbReference>
<keyword evidence="5" id="KW-0597">Phosphoprotein</keyword>
<evidence type="ECO:0000256" key="11">
    <source>
        <dbReference type="ARBA" id="ARBA00023159"/>
    </source>
</evidence>
<keyword evidence="9" id="KW-0805">Transcription regulation</keyword>
<keyword evidence="11" id="KW-0010">Activator</keyword>
<comment type="caution">
    <text evidence="15">Lacks conserved residue(s) required for the propagation of feature annotation.</text>
</comment>
<reference evidence="16 17" key="1">
    <citation type="submission" date="2013-08" db="EMBL/GenBank/DDBJ databases">
        <title>An opportunistic ruminal bacterium that causes liver abscesses in cattle.</title>
        <authorList>
            <person name="Benahmed F.H."/>
            <person name="Rasmussen M."/>
            <person name="Harbottle H."/>
            <person name="Soppet D."/>
            <person name="Nagaraja T.G."/>
            <person name="Davidson M."/>
        </authorList>
    </citation>
    <scope>NUCLEOTIDE SEQUENCE [LARGE SCALE GENOMIC DNA]</scope>
    <source>
        <strain evidence="16 17">B35</strain>
    </source>
</reference>
<evidence type="ECO:0000256" key="7">
    <source>
        <dbReference type="ARBA" id="ARBA00022840"/>
    </source>
</evidence>
<dbReference type="Pfam" id="PF02954">
    <property type="entry name" value="HTH_8"/>
    <property type="match status" value="1"/>
</dbReference>
<dbReference type="Gene3D" id="1.10.10.60">
    <property type="entry name" value="Homeodomain-like"/>
    <property type="match status" value="1"/>
</dbReference>
<dbReference type="GO" id="GO:0005737">
    <property type="term" value="C:cytoplasm"/>
    <property type="evidence" value="ECO:0007669"/>
    <property type="project" value="UniProtKB-SubCell"/>
</dbReference>
<dbReference type="GO" id="GO:0006355">
    <property type="term" value="P:regulation of DNA-templated transcription"/>
    <property type="evidence" value="ECO:0007669"/>
    <property type="project" value="InterPro"/>
</dbReference>
<dbReference type="Gene3D" id="3.40.50.2300">
    <property type="match status" value="1"/>
</dbReference>
<dbReference type="Gene3D" id="1.10.8.60">
    <property type="match status" value="1"/>
</dbReference>